<accession>A0A8T0ZFZ2</accession>
<dbReference type="EMBL" id="RCMG01000172">
    <property type="protein sequence ID" value="KAG2860845.1"/>
    <property type="molecule type" value="Genomic_DNA"/>
</dbReference>
<protein>
    <recommendedName>
        <fullName evidence="2">Fe2OG dioxygenase domain-containing protein</fullName>
    </recommendedName>
</protein>
<dbReference type="Pfam" id="PF13640">
    <property type="entry name" value="2OG-FeII_Oxy_3"/>
    <property type="match status" value="1"/>
</dbReference>
<feature type="domain" description="Fe2OG dioxygenase" evidence="2">
    <location>
        <begin position="157"/>
        <end position="258"/>
    </location>
</feature>
<evidence type="ECO:0000256" key="1">
    <source>
        <dbReference type="RuleBase" id="RU003682"/>
    </source>
</evidence>
<dbReference type="InterPro" id="IPR044862">
    <property type="entry name" value="Pro_4_hyd_alph_FE2OG_OXY"/>
</dbReference>
<dbReference type="GO" id="GO:0046872">
    <property type="term" value="F:metal ion binding"/>
    <property type="evidence" value="ECO:0007669"/>
    <property type="project" value="UniProtKB-KW"/>
</dbReference>
<dbReference type="InterPro" id="IPR005123">
    <property type="entry name" value="Oxoglu/Fe-dep_dioxygenase_dom"/>
</dbReference>
<evidence type="ECO:0000313" key="3">
    <source>
        <dbReference type="EMBL" id="KAG2860845.1"/>
    </source>
</evidence>
<evidence type="ECO:0000313" key="5">
    <source>
        <dbReference type="Proteomes" id="UP000735874"/>
    </source>
</evidence>
<dbReference type="PANTHER" id="PTHR33099">
    <property type="entry name" value="FE2OG DIOXYGENASE DOMAIN-CONTAINING PROTEIN"/>
    <property type="match status" value="1"/>
</dbReference>
<keyword evidence="1" id="KW-0560">Oxidoreductase</keyword>
<dbReference type="Gene3D" id="2.60.120.620">
    <property type="entry name" value="q2cbj1_9rhob like domain"/>
    <property type="match status" value="1"/>
</dbReference>
<organism evidence="3 5">
    <name type="scientific">Phytophthora cactorum</name>
    <dbReference type="NCBI Taxonomy" id="29920"/>
    <lineage>
        <taxon>Eukaryota</taxon>
        <taxon>Sar</taxon>
        <taxon>Stramenopiles</taxon>
        <taxon>Oomycota</taxon>
        <taxon>Peronosporomycetes</taxon>
        <taxon>Peronosporales</taxon>
        <taxon>Peronosporaceae</taxon>
        <taxon>Phytophthora</taxon>
    </lineage>
</organism>
<evidence type="ECO:0000313" key="4">
    <source>
        <dbReference type="EMBL" id="KAG2976838.1"/>
    </source>
</evidence>
<keyword evidence="1" id="KW-0408">Iron</keyword>
<dbReference type="Proteomes" id="UP000735874">
    <property type="component" value="Unassembled WGS sequence"/>
</dbReference>
<comment type="caution">
    <text evidence="3">The sequence shown here is derived from an EMBL/GenBank/DDBJ whole genome shotgun (WGS) entry which is preliminary data.</text>
</comment>
<name>A0A8T0ZFZ2_9STRA</name>
<comment type="similarity">
    <text evidence="1">Belongs to the iron/ascorbate-dependent oxidoreductase family.</text>
</comment>
<gene>
    <name evidence="3" type="ORF">PC113_g7701</name>
    <name evidence="4" type="ORF">PC118_g13216</name>
</gene>
<dbReference type="GO" id="GO:0016491">
    <property type="term" value="F:oxidoreductase activity"/>
    <property type="evidence" value="ECO:0007669"/>
    <property type="project" value="UniProtKB-KW"/>
</dbReference>
<sequence length="437" mass="48866">MSDDERGKELYDQDPDLCEDFYNHEWPFSGKGDLDDIPAPPGEACLKISNILGGASEHSGDFSFGGQAVSLPPIPGLFVDGVGPVPVPLWDERAQKLIEKCEKSPFGHKMTTKTDENVRKSWQLAPELVQFKTPQWTAGIKKMAVTIAQRLGYKDIPLQCVLYKLLVYGEGGHFVKHQDTEKQDGMIATLVVQPPSLHEGGDLVVYRDGEEKHRHDFGKAAGTATYLTHYAVHYADAEHAVEKVTKGYRLALVYSVCLPPTKLHLERNPNKPMSEALAEAIKTMKPGDDMFALLLSHEYTKQSIGNLGSRALKGLQFYIVQLFHEVYFYASFGDIGDWEEERDRRAEKTTWYGTDGGSIGSGAGKIKFNFLNSVGETLSQMWQKPFGSSYMHGYMGNEGPTKETTYQRYAIVAWPEVDDEENWRVMVKAMKNNKGGP</sequence>
<evidence type="ECO:0000259" key="2">
    <source>
        <dbReference type="PROSITE" id="PS51471"/>
    </source>
</evidence>
<proteinExistence type="inferred from homology"/>
<dbReference type="VEuPathDB" id="FungiDB:PC110_g15843"/>
<dbReference type="Proteomes" id="UP000697107">
    <property type="component" value="Unassembled WGS sequence"/>
</dbReference>
<dbReference type="PROSITE" id="PS51471">
    <property type="entry name" value="FE2OG_OXY"/>
    <property type="match status" value="1"/>
</dbReference>
<reference evidence="3" key="1">
    <citation type="submission" date="2018-10" db="EMBL/GenBank/DDBJ databases">
        <title>Effector identification in a new, highly contiguous assembly of the strawberry crown rot pathogen Phytophthora cactorum.</title>
        <authorList>
            <person name="Armitage A.D."/>
            <person name="Nellist C.F."/>
            <person name="Bates H."/>
            <person name="Vickerstaff R.J."/>
            <person name="Harrison R.J."/>
        </authorList>
    </citation>
    <scope>NUCLEOTIDE SEQUENCE</scope>
    <source>
        <strain evidence="3">15-7</strain>
        <strain evidence="4">P415</strain>
    </source>
</reference>
<dbReference type="EMBL" id="RCML01000446">
    <property type="protein sequence ID" value="KAG2976838.1"/>
    <property type="molecule type" value="Genomic_DNA"/>
</dbReference>
<dbReference type="AlphaFoldDB" id="A0A8T0ZFZ2"/>
<dbReference type="PANTHER" id="PTHR33099:SF7">
    <property type="entry name" value="MYND-TYPE DOMAIN-CONTAINING PROTEIN"/>
    <property type="match status" value="1"/>
</dbReference>
<keyword evidence="1" id="KW-0479">Metal-binding</keyword>